<proteinExistence type="predicted"/>
<dbReference type="AlphaFoldDB" id="A0A830HS85"/>
<sequence>MADINARPAKAARRVALTAVAPAEPSSIAHAPTVSLSDSTNFEMSFKPAATVAVHSMAELSSLLKASAQEVHQTRDAWACTPRAKWIAALIAELRDDQLEQLRLRQRTLQTTAADDFGTRWELGSQFASAVIELWLDGRSLDEVLETCRRFGHEKLKCGVILSGALIREWAAKEDVTLASLMPMVASLAAKEKSASLYRVQRANHFKTEGNASAQLDELEAELKDRLDSGRGGCGSLNTTFHYAEEADTAESAVPLLDGLMHQLDDLQLMHPDPSSWRLNHRLYLIWKLQGYCTPYHQDVHVPPHFTLYNQVDGVSTFHFLPLLVGLFATHVGRRSADELAVLLRTLRERGVGEVATLGPKQMLLIFPSGAHGVFVPRTTPPANAPLPRFDFSVIRAAEIFAWPTHEHYEAALMAEGEGDAAWCSFLPMSDAERAEEERRSRRFEEHQAALIDEMRLTREDWLLLAMRMQRRWERERATTASSEAT</sequence>
<name>A0A830HS85_9CHLO</name>
<organism evidence="1 2">
    <name type="scientific">Pycnococcus provasolii</name>
    <dbReference type="NCBI Taxonomy" id="41880"/>
    <lineage>
        <taxon>Eukaryota</taxon>
        <taxon>Viridiplantae</taxon>
        <taxon>Chlorophyta</taxon>
        <taxon>Pseudoscourfieldiophyceae</taxon>
        <taxon>Pseudoscourfieldiales</taxon>
        <taxon>Pycnococcaceae</taxon>
        <taxon>Pycnococcus</taxon>
    </lineage>
</organism>
<evidence type="ECO:0000313" key="1">
    <source>
        <dbReference type="EMBL" id="GHP07849.1"/>
    </source>
</evidence>
<dbReference type="OrthoDB" id="431094at2759"/>
<dbReference type="EMBL" id="BNJQ01000018">
    <property type="protein sequence ID" value="GHP07849.1"/>
    <property type="molecule type" value="Genomic_DNA"/>
</dbReference>
<keyword evidence="2" id="KW-1185">Reference proteome</keyword>
<evidence type="ECO:0000313" key="2">
    <source>
        <dbReference type="Proteomes" id="UP000660262"/>
    </source>
</evidence>
<reference evidence="1" key="1">
    <citation type="submission" date="2020-10" db="EMBL/GenBank/DDBJ databases">
        <title>Unveiling of a novel bifunctional photoreceptor, Dualchrome1, isolated from a cosmopolitan green alga.</title>
        <authorList>
            <person name="Suzuki S."/>
            <person name="Kawachi M."/>
        </authorList>
    </citation>
    <scope>NUCLEOTIDE SEQUENCE</scope>
    <source>
        <strain evidence="1">NIES 2893</strain>
    </source>
</reference>
<dbReference type="Proteomes" id="UP000660262">
    <property type="component" value="Unassembled WGS sequence"/>
</dbReference>
<comment type="caution">
    <text evidence="1">The sequence shown here is derived from an EMBL/GenBank/DDBJ whole genome shotgun (WGS) entry which is preliminary data.</text>
</comment>
<protein>
    <submittedName>
        <fullName evidence="1">Uncharacterized protein</fullName>
    </submittedName>
</protein>
<accession>A0A830HS85</accession>
<gene>
    <name evidence="1" type="ORF">PPROV_000659100</name>
</gene>